<dbReference type="InterPro" id="IPR038359">
    <property type="entry name" value="Connexin_N_sf"/>
</dbReference>
<name>A0A8C4SKA5_ERPCA</name>
<dbReference type="Ensembl" id="ENSECRT00000018123.1">
    <property type="protein sequence ID" value="ENSECRP00000017773.1"/>
    <property type="gene ID" value="ENSECRG00000011874.1"/>
</dbReference>
<feature type="transmembrane region" description="Helical" evidence="6">
    <location>
        <begin position="207"/>
        <end position="235"/>
    </location>
</feature>
<reference evidence="8" key="2">
    <citation type="submission" date="2025-08" db="UniProtKB">
        <authorList>
            <consortium name="Ensembl"/>
        </authorList>
    </citation>
    <scope>IDENTIFICATION</scope>
</reference>
<evidence type="ECO:0000256" key="6">
    <source>
        <dbReference type="SAM" id="Phobius"/>
    </source>
</evidence>
<evidence type="ECO:0000256" key="5">
    <source>
        <dbReference type="ARBA" id="ARBA00023136"/>
    </source>
</evidence>
<dbReference type="InterPro" id="IPR013092">
    <property type="entry name" value="Connexin_N"/>
</dbReference>
<evidence type="ECO:0000313" key="9">
    <source>
        <dbReference type="Proteomes" id="UP000694620"/>
    </source>
</evidence>
<proteinExistence type="predicted"/>
<comment type="subcellular location">
    <subcellularLocation>
        <location evidence="1">Cell membrane</location>
        <topology evidence="1">Multi-pass membrane protein</topology>
    </subcellularLocation>
</comment>
<evidence type="ECO:0000256" key="2">
    <source>
        <dbReference type="ARBA" id="ARBA00022475"/>
    </source>
</evidence>
<evidence type="ECO:0000259" key="7">
    <source>
        <dbReference type="Pfam" id="PF00029"/>
    </source>
</evidence>
<dbReference type="GO" id="GO:0005243">
    <property type="term" value="F:gap junction channel activity"/>
    <property type="evidence" value="ECO:0007669"/>
    <property type="project" value="TreeGrafter"/>
</dbReference>
<keyword evidence="9" id="KW-1185">Reference proteome</keyword>
<dbReference type="GO" id="GO:0005922">
    <property type="term" value="C:connexin complex"/>
    <property type="evidence" value="ECO:0007669"/>
    <property type="project" value="InterPro"/>
</dbReference>
<dbReference type="RefSeq" id="XP_028670822.1">
    <property type="nucleotide sequence ID" value="XM_028814989.2"/>
</dbReference>
<dbReference type="PANTHER" id="PTHR11984">
    <property type="entry name" value="CONNEXIN"/>
    <property type="match status" value="1"/>
</dbReference>
<dbReference type="PANTHER" id="PTHR11984:SF20">
    <property type="entry name" value="GAP JUNCTION BETA-1 PROTEIN"/>
    <property type="match status" value="1"/>
</dbReference>
<reference evidence="8" key="3">
    <citation type="submission" date="2025-09" db="UniProtKB">
        <authorList>
            <consortium name="Ensembl"/>
        </authorList>
    </citation>
    <scope>IDENTIFICATION</scope>
</reference>
<dbReference type="GeneID" id="114661791"/>
<evidence type="ECO:0000256" key="4">
    <source>
        <dbReference type="ARBA" id="ARBA00022989"/>
    </source>
</evidence>
<dbReference type="AlphaFoldDB" id="A0A8C4SKA5"/>
<protein>
    <submittedName>
        <fullName evidence="8">Gap junction protein zeta 1</fullName>
    </submittedName>
</protein>
<dbReference type="OrthoDB" id="9045030at2759"/>
<dbReference type="InterPro" id="IPR000500">
    <property type="entry name" value="Connexin"/>
</dbReference>
<accession>A0A8C4SKA5</accession>
<reference evidence="8" key="1">
    <citation type="submission" date="2021-06" db="EMBL/GenBank/DDBJ databases">
        <authorList>
            <consortium name="Wellcome Sanger Institute Data Sharing"/>
        </authorList>
    </citation>
    <scope>NUCLEOTIDE SEQUENCE [LARGE SCALE GENOMIC DNA]</scope>
</reference>
<evidence type="ECO:0000313" key="8">
    <source>
        <dbReference type="Ensembl" id="ENSECRP00000017773.1"/>
    </source>
</evidence>
<keyword evidence="4 6" id="KW-1133">Transmembrane helix</keyword>
<sequence>MAAIVTGLIPILRTAVEASTDYTGRTLWFGFLTIRLVTLYISEMPWGKLDSDFSCNVTYTDFCHKSCFNQHFNLPMVSLWNFTYILFAISVLLMELFASQLRHNLIKKRLRKDPTEDLDVHITITGVKGHDLANKDMMIDFHRRKTVLCLYLMTVFLRIAIEAVFLTILIFWQLPKVDGEPFLCQTELCPGPYICIVRASPEKQMSIYTLVFISGMILLTNVVFFLYSVCHYLILGRSGPPSPV</sequence>
<dbReference type="Gene3D" id="1.20.1440.80">
    <property type="entry name" value="Gap junction channel protein cysteine-rich domain"/>
    <property type="match status" value="1"/>
</dbReference>
<dbReference type="GeneTree" id="ENSGT00600000085580"/>
<keyword evidence="5 6" id="KW-0472">Membrane</keyword>
<dbReference type="GO" id="GO:0007267">
    <property type="term" value="P:cell-cell signaling"/>
    <property type="evidence" value="ECO:0007669"/>
    <property type="project" value="TreeGrafter"/>
</dbReference>
<gene>
    <name evidence="8" type="primary">LOC114661791</name>
</gene>
<feature type="domain" description="Connexin N-terminal" evidence="7">
    <location>
        <begin position="14"/>
        <end position="229"/>
    </location>
</feature>
<feature type="transmembrane region" description="Helical" evidence="6">
    <location>
        <begin position="147"/>
        <end position="172"/>
    </location>
</feature>
<keyword evidence="3 6" id="KW-0812">Transmembrane</keyword>
<dbReference type="Proteomes" id="UP000694620">
    <property type="component" value="Chromosome 12"/>
</dbReference>
<keyword evidence="2" id="KW-1003">Cell membrane</keyword>
<feature type="transmembrane region" description="Helical" evidence="6">
    <location>
        <begin position="82"/>
        <end position="101"/>
    </location>
</feature>
<evidence type="ECO:0000256" key="1">
    <source>
        <dbReference type="ARBA" id="ARBA00004651"/>
    </source>
</evidence>
<dbReference type="Pfam" id="PF00029">
    <property type="entry name" value="Connexin"/>
    <property type="match status" value="1"/>
</dbReference>
<evidence type="ECO:0000256" key="3">
    <source>
        <dbReference type="ARBA" id="ARBA00022692"/>
    </source>
</evidence>
<organism evidence="8 9">
    <name type="scientific">Erpetoichthys calabaricus</name>
    <name type="common">Rope fish</name>
    <name type="synonym">Calamoichthys calabaricus</name>
    <dbReference type="NCBI Taxonomy" id="27687"/>
    <lineage>
        <taxon>Eukaryota</taxon>
        <taxon>Metazoa</taxon>
        <taxon>Chordata</taxon>
        <taxon>Craniata</taxon>
        <taxon>Vertebrata</taxon>
        <taxon>Euteleostomi</taxon>
        <taxon>Actinopterygii</taxon>
        <taxon>Polypteriformes</taxon>
        <taxon>Polypteridae</taxon>
        <taxon>Erpetoichthys</taxon>
    </lineage>
</organism>